<dbReference type="InterPro" id="IPR004534">
    <property type="entry name" value="SelA_trans"/>
</dbReference>
<organism evidence="11">
    <name type="scientific">Desulfofervidus auxilii</name>
    <dbReference type="NCBI Taxonomy" id="1621989"/>
    <lineage>
        <taxon>Bacteria</taxon>
        <taxon>Pseudomonadati</taxon>
        <taxon>Thermodesulfobacteriota</taxon>
        <taxon>Candidatus Desulfofervidia</taxon>
        <taxon>Candidatus Desulfofervidales</taxon>
        <taxon>Candidatus Desulfofervidaceae</taxon>
        <taxon>Candidatus Desulfofervidus</taxon>
    </lineage>
</organism>
<dbReference type="FunFam" id="3.40.640.10:FF:000028">
    <property type="entry name" value="L-seryl-tRNA(Sec) selenium transferase"/>
    <property type="match status" value="1"/>
</dbReference>
<dbReference type="InterPro" id="IPR025862">
    <property type="entry name" value="SelA_trans_N_dom"/>
</dbReference>
<dbReference type="Gene3D" id="3.40.640.10">
    <property type="entry name" value="Type I PLP-dependent aspartate aminotransferase-like (Major domain)"/>
    <property type="match status" value="1"/>
</dbReference>
<name>A0A7C0U2J6_DESA2</name>
<comment type="function">
    <text evidence="8">Converts seryl-tRNA(Sec) to selenocysteinyl-tRNA(Sec) required for selenoprotein biosynthesis.</text>
</comment>
<dbReference type="Pfam" id="PF12390">
    <property type="entry name" value="Se-cys_synth_N"/>
    <property type="match status" value="1"/>
</dbReference>
<dbReference type="HAMAP" id="MF_00423">
    <property type="entry name" value="SelA"/>
    <property type="match status" value="1"/>
</dbReference>
<comment type="caution">
    <text evidence="11">The sequence shown here is derived from an EMBL/GenBank/DDBJ whole genome shotgun (WGS) entry which is preliminary data.</text>
</comment>
<dbReference type="PANTHER" id="PTHR32328">
    <property type="entry name" value="L-SERYL-TRNA(SEC) SELENIUM TRANSFERASE"/>
    <property type="match status" value="1"/>
</dbReference>
<dbReference type="SUPFAM" id="SSF53383">
    <property type="entry name" value="PLP-dependent transferases"/>
    <property type="match status" value="1"/>
</dbReference>
<dbReference type="UniPathway" id="UPA00906">
    <property type="reaction ID" value="UER00896"/>
</dbReference>
<evidence type="ECO:0000259" key="10">
    <source>
        <dbReference type="Pfam" id="PF12390"/>
    </source>
</evidence>
<dbReference type="InterPro" id="IPR015424">
    <property type="entry name" value="PyrdxlP-dep_Trfase"/>
</dbReference>
<dbReference type="GO" id="GO:0001514">
    <property type="term" value="P:selenocysteine incorporation"/>
    <property type="evidence" value="ECO:0007669"/>
    <property type="project" value="UniProtKB-UniRule"/>
</dbReference>
<dbReference type="GO" id="GO:0004125">
    <property type="term" value="F:L-seryl-tRNA(Sec) selenium transferase activity"/>
    <property type="evidence" value="ECO:0007669"/>
    <property type="project" value="UniProtKB-UniRule"/>
</dbReference>
<sequence length="469" mass="52913">MKEKQKLLRQIPSVDEILKQNLILQNFPRHLAVNTIREVLEIYRKGILDNKINKVDYKKIIFEIIKRLKIKQKNHLKKVINATGVVIHTNLGRSLLAEEAISHLIEVARYYNNLEYDLKIGKRGSRYVHVEELLCELTGAEAAMVVNNNAAAVFLILNTLAYGKKVIVSRGELVEIGGSFRMPDVMRKSGVKLVEVGTTNRTHLYDYEQAIDEETALLMKVHKSNFKIIGFTKEVSLTELVNLGEKYNLPVIEDLGSGNFINLTKYGIGKEPTVQETLATGVSVVSFSGDKLLGGPQAGIILGKRSYLEAIKKNPLNRALRIDKFTLAALESTLKLYRDEEKAIREIPTLYLLTISQKELKRKAMKLKRAIKKYISEEEIFLTIKSSISQAGGGSLPGEVLPTYVVALRPKNISVSQLEEKLRQIDPPIIARIEEDMLYLDVRTILDEEIKIIPHLIKTALEENYGKGT</sequence>
<reference evidence="11" key="1">
    <citation type="journal article" date="2020" name="mSystems">
        <title>Genome- and Community-Level Interaction Insights into Carbon Utilization and Element Cycling Functions of Hydrothermarchaeota in Hydrothermal Sediment.</title>
        <authorList>
            <person name="Zhou Z."/>
            <person name="Liu Y."/>
            <person name="Xu W."/>
            <person name="Pan J."/>
            <person name="Luo Z.H."/>
            <person name="Li M."/>
        </authorList>
    </citation>
    <scope>NUCLEOTIDE SEQUENCE [LARGE SCALE GENOMIC DNA]</scope>
    <source>
        <strain evidence="11">HyVt-233</strain>
    </source>
</reference>
<dbReference type="GO" id="GO:0001717">
    <property type="term" value="P:conversion of seryl-tRNAsec to selenocys-tRNAsec"/>
    <property type="evidence" value="ECO:0007669"/>
    <property type="project" value="UniProtKB-UniRule"/>
</dbReference>
<evidence type="ECO:0000256" key="5">
    <source>
        <dbReference type="ARBA" id="ARBA00022917"/>
    </source>
</evidence>
<keyword evidence="4 8" id="KW-0663">Pyridoxal phosphate</keyword>
<dbReference type="EC" id="2.9.1.1" evidence="8"/>
<evidence type="ECO:0000313" key="11">
    <source>
        <dbReference type="EMBL" id="HDD44143.1"/>
    </source>
</evidence>
<gene>
    <name evidence="8" type="primary">selA</name>
    <name evidence="11" type="ORF">ENG63_04695</name>
</gene>
<keyword evidence="2 8" id="KW-0963">Cytoplasm</keyword>
<evidence type="ECO:0000256" key="6">
    <source>
        <dbReference type="ARBA" id="ARBA00023266"/>
    </source>
</evidence>
<dbReference type="Pfam" id="PF03841">
    <property type="entry name" value="SelA"/>
    <property type="match status" value="1"/>
</dbReference>
<feature type="domain" description="L-seryl-tRNA selenium transferase N-terminal" evidence="10">
    <location>
        <begin position="8"/>
        <end position="44"/>
    </location>
</feature>
<dbReference type="GO" id="GO:0005737">
    <property type="term" value="C:cytoplasm"/>
    <property type="evidence" value="ECO:0007669"/>
    <property type="project" value="UniProtKB-SubCell"/>
</dbReference>
<keyword evidence="3 8" id="KW-0808">Transferase</keyword>
<feature type="modified residue" description="N6-(pyridoxal phosphate)lysine" evidence="8 9">
    <location>
        <position position="291"/>
    </location>
</feature>
<accession>A0A7C0U2J6</accession>
<evidence type="ECO:0000256" key="3">
    <source>
        <dbReference type="ARBA" id="ARBA00022679"/>
    </source>
</evidence>
<keyword evidence="6 8" id="KW-0711">Selenium</keyword>
<dbReference type="InterPro" id="IPR015421">
    <property type="entry name" value="PyrdxlP-dep_Trfase_major"/>
</dbReference>
<evidence type="ECO:0000256" key="8">
    <source>
        <dbReference type="HAMAP-Rule" id="MF_00423"/>
    </source>
</evidence>
<comment type="pathway">
    <text evidence="8">Aminoacyl-tRNA biosynthesis; selenocysteinyl-tRNA(Sec) biosynthesis; selenocysteinyl-tRNA(Sec) from L-seryl-tRNA(Sec) (bacterial route): step 1/1.</text>
</comment>
<comment type="subcellular location">
    <subcellularLocation>
        <location evidence="8">Cytoplasm</location>
    </subcellularLocation>
</comment>
<dbReference type="AlphaFoldDB" id="A0A7C0U2J6"/>
<evidence type="ECO:0000256" key="4">
    <source>
        <dbReference type="ARBA" id="ARBA00022898"/>
    </source>
</evidence>
<dbReference type="Gene3D" id="3.90.1150.180">
    <property type="match status" value="1"/>
</dbReference>
<keyword evidence="5 8" id="KW-0648">Protein biosynthesis</keyword>
<comment type="similarity">
    <text evidence="7 8">Belongs to the SelA family.</text>
</comment>
<protein>
    <recommendedName>
        <fullName evidence="8">L-seryl-tRNA(Sec) selenium transferase</fullName>
        <ecNumber evidence="8">2.9.1.1</ecNumber>
    </recommendedName>
    <alternativeName>
        <fullName evidence="8">Selenocysteine synthase</fullName>
        <shortName evidence="8">Sec synthase</shortName>
    </alternativeName>
    <alternativeName>
        <fullName evidence="8">Selenocysteinyl-tRNA(Sec) synthase</fullName>
    </alternativeName>
</protein>
<dbReference type="EMBL" id="DRBS01000183">
    <property type="protein sequence ID" value="HDD44143.1"/>
    <property type="molecule type" value="Genomic_DNA"/>
</dbReference>
<evidence type="ECO:0000256" key="7">
    <source>
        <dbReference type="ARBA" id="ARBA00044507"/>
    </source>
</evidence>
<dbReference type="NCBIfam" id="TIGR00474">
    <property type="entry name" value="selA"/>
    <property type="match status" value="1"/>
</dbReference>
<evidence type="ECO:0000256" key="1">
    <source>
        <dbReference type="ARBA" id="ARBA00001933"/>
    </source>
</evidence>
<comment type="cofactor">
    <cofactor evidence="1 8 9">
        <name>pyridoxal 5'-phosphate</name>
        <dbReference type="ChEBI" id="CHEBI:597326"/>
    </cofactor>
</comment>
<dbReference type="PANTHER" id="PTHR32328:SF0">
    <property type="entry name" value="L-SERYL-TRNA(SEC) SELENIUM TRANSFERASE"/>
    <property type="match status" value="1"/>
</dbReference>
<evidence type="ECO:0000256" key="9">
    <source>
        <dbReference type="PIRSR" id="PIRSR618319-50"/>
    </source>
</evidence>
<dbReference type="InterPro" id="IPR018319">
    <property type="entry name" value="SelA-like"/>
</dbReference>
<dbReference type="Proteomes" id="UP000886289">
    <property type="component" value="Unassembled WGS sequence"/>
</dbReference>
<evidence type="ECO:0000256" key="2">
    <source>
        <dbReference type="ARBA" id="ARBA00022490"/>
    </source>
</evidence>
<proteinExistence type="inferred from homology"/>
<comment type="catalytic activity">
    <reaction evidence="8">
        <text>L-seryl-tRNA(Sec) + selenophosphate + H(+) = L-selenocysteinyl-tRNA(Sec) + phosphate</text>
        <dbReference type="Rhea" id="RHEA:22728"/>
        <dbReference type="Rhea" id="RHEA-COMP:9742"/>
        <dbReference type="Rhea" id="RHEA-COMP:9743"/>
        <dbReference type="ChEBI" id="CHEBI:15378"/>
        <dbReference type="ChEBI" id="CHEBI:16144"/>
        <dbReference type="ChEBI" id="CHEBI:43474"/>
        <dbReference type="ChEBI" id="CHEBI:78533"/>
        <dbReference type="ChEBI" id="CHEBI:78573"/>
        <dbReference type="EC" id="2.9.1.1"/>
    </reaction>
</comment>